<gene>
    <name evidence="1" type="ORF">QFC22_006087</name>
</gene>
<evidence type="ECO:0000313" key="2">
    <source>
        <dbReference type="Proteomes" id="UP001243375"/>
    </source>
</evidence>
<proteinExistence type="predicted"/>
<reference evidence="1" key="1">
    <citation type="submission" date="2023-04" db="EMBL/GenBank/DDBJ databases">
        <title>Draft Genome sequencing of Naganishia species isolated from polar environments using Oxford Nanopore Technology.</title>
        <authorList>
            <person name="Leo P."/>
            <person name="Venkateswaran K."/>
        </authorList>
    </citation>
    <scope>NUCLEOTIDE SEQUENCE</scope>
    <source>
        <strain evidence="1">MNA-CCFEE 5425</strain>
    </source>
</reference>
<dbReference type="Proteomes" id="UP001243375">
    <property type="component" value="Unassembled WGS sequence"/>
</dbReference>
<comment type="caution">
    <text evidence="1">The sequence shown here is derived from an EMBL/GenBank/DDBJ whole genome shotgun (WGS) entry which is preliminary data.</text>
</comment>
<sequence length="537" mass="59195">MWFVLALGLKPREVPIIVYIASLFKPPPPLNRLSRLPAEIIYLLAEFATAEWREEHKEEDEDEEEAACHCACACMPGAAHLRGVADEVNALAATCKRLRGVLVNGGFYSRISMETKVDEFPKTVSTATEGFTENVKGIAIRFDYTGKRDEPLDPSLRRAFGTLPNLRDLWIEWSPSGNSLSSYNKKEVTEITPNPDQPEPLSNLETLHLNIADRSGGISIPAGNKLGPQPTSTYHLGHLVSTLHSSSVEILSIRLHFGNDDHSVRDALKFMVANLKGLKFPNLKRLAITTFFAVESKDEVTGGWMIALTRLLKQIGSISDIFEDLDIIIHVDVMNTEVFTMQGTTVHLPGLIPRKESVIEAIKRVATAGYKVPPFTLQVIGNSQTMPNMGISLMLCDYISAQQTEKKANSETEGKLDGEINIEGLPASILERINQLPGSVLPPLPSHDTILGSDEFRYNVNQPALADLYVDVKVRDFQGQMFDMMHGPIIDDDDDEFGPGYMGGGESAGFDEAGLALEDRMALEAMLFEQFHAAGMI</sequence>
<accession>A0ACC2WP55</accession>
<dbReference type="EMBL" id="JASBWU010000022">
    <property type="protein sequence ID" value="KAJ9113248.1"/>
    <property type="molecule type" value="Genomic_DNA"/>
</dbReference>
<evidence type="ECO:0000313" key="1">
    <source>
        <dbReference type="EMBL" id="KAJ9113248.1"/>
    </source>
</evidence>
<keyword evidence="2" id="KW-1185">Reference proteome</keyword>
<name>A0ACC2WP55_9TREE</name>
<organism evidence="1 2">
    <name type="scientific">Naganishia vaughanmartiniae</name>
    <dbReference type="NCBI Taxonomy" id="1424756"/>
    <lineage>
        <taxon>Eukaryota</taxon>
        <taxon>Fungi</taxon>
        <taxon>Dikarya</taxon>
        <taxon>Basidiomycota</taxon>
        <taxon>Agaricomycotina</taxon>
        <taxon>Tremellomycetes</taxon>
        <taxon>Filobasidiales</taxon>
        <taxon>Filobasidiaceae</taxon>
        <taxon>Naganishia</taxon>
    </lineage>
</organism>
<protein>
    <submittedName>
        <fullName evidence="1">Uncharacterized protein</fullName>
    </submittedName>
</protein>